<dbReference type="InterPro" id="IPR012337">
    <property type="entry name" value="RNaseH-like_sf"/>
</dbReference>
<evidence type="ECO:0000313" key="8">
    <source>
        <dbReference type="Proteomes" id="UP000187735"/>
    </source>
</evidence>
<dbReference type="GO" id="GO:0004518">
    <property type="term" value="F:nuclease activity"/>
    <property type="evidence" value="ECO:0007669"/>
    <property type="project" value="UniProtKB-KW"/>
</dbReference>
<dbReference type="PANTHER" id="PTHR33317:SF4">
    <property type="entry name" value="POLYNUCLEOTIDYL TRANSFERASE, RIBONUCLEASE H-LIKE SUPERFAMILY PROTEIN"/>
    <property type="match status" value="1"/>
</dbReference>
<keyword evidence="1 5" id="KW-0963">Cytoplasm</keyword>
<dbReference type="EMBL" id="CP017641">
    <property type="protein sequence ID" value="APZ96887.1"/>
    <property type="molecule type" value="Genomic_DNA"/>
</dbReference>
<dbReference type="RefSeq" id="WP_077027853.1">
    <property type="nucleotide sequence ID" value="NZ_CP017641.1"/>
</dbReference>
<gene>
    <name evidence="7" type="primary">yqgF</name>
    <name evidence="7" type="ORF">Fuma_06561</name>
</gene>
<evidence type="ECO:0000256" key="4">
    <source>
        <dbReference type="ARBA" id="ARBA00022801"/>
    </source>
</evidence>
<dbReference type="KEGG" id="fmr:Fuma_06561"/>
<name>A0A1P8WS55_9PLAN</name>
<dbReference type="GO" id="GO:0016788">
    <property type="term" value="F:hydrolase activity, acting on ester bonds"/>
    <property type="evidence" value="ECO:0007669"/>
    <property type="project" value="UniProtKB-UniRule"/>
</dbReference>
<protein>
    <recommendedName>
        <fullName evidence="5">Putative pre-16S rRNA nuclease</fullName>
        <ecNumber evidence="5">3.1.-.-</ecNumber>
    </recommendedName>
</protein>
<dbReference type="InterPro" id="IPR006641">
    <property type="entry name" value="YqgF/RNaseH-like_dom"/>
</dbReference>
<evidence type="ECO:0000256" key="1">
    <source>
        <dbReference type="ARBA" id="ARBA00022490"/>
    </source>
</evidence>
<dbReference type="SUPFAM" id="SSF53098">
    <property type="entry name" value="Ribonuclease H-like"/>
    <property type="match status" value="1"/>
</dbReference>
<dbReference type="NCBIfam" id="TIGR00250">
    <property type="entry name" value="RNAse_H_YqgF"/>
    <property type="match status" value="1"/>
</dbReference>
<comment type="similarity">
    <text evidence="5">Belongs to the YqgF HJR family.</text>
</comment>
<dbReference type="OrthoDB" id="9790539at2"/>
<dbReference type="SMART" id="SM00732">
    <property type="entry name" value="YqgFc"/>
    <property type="match status" value="1"/>
</dbReference>
<evidence type="ECO:0000256" key="5">
    <source>
        <dbReference type="HAMAP-Rule" id="MF_00651"/>
    </source>
</evidence>
<evidence type="ECO:0000259" key="6">
    <source>
        <dbReference type="SMART" id="SM00732"/>
    </source>
</evidence>
<dbReference type="Pfam" id="PF03652">
    <property type="entry name" value="RuvX"/>
    <property type="match status" value="1"/>
</dbReference>
<dbReference type="Gene3D" id="3.30.420.140">
    <property type="entry name" value="YqgF/RNase H-like domain"/>
    <property type="match status" value="1"/>
</dbReference>
<keyword evidence="8" id="KW-1185">Reference proteome</keyword>
<dbReference type="InterPro" id="IPR005227">
    <property type="entry name" value="YqgF"/>
</dbReference>
<accession>A0A1P8WS55</accession>
<organism evidence="7 8">
    <name type="scientific">Fuerstiella marisgermanici</name>
    <dbReference type="NCBI Taxonomy" id="1891926"/>
    <lineage>
        <taxon>Bacteria</taxon>
        <taxon>Pseudomonadati</taxon>
        <taxon>Planctomycetota</taxon>
        <taxon>Planctomycetia</taxon>
        <taxon>Planctomycetales</taxon>
        <taxon>Planctomycetaceae</taxon>
        <taxon>Fuerstiella</taxon>
    </lineage>
</organism>
<proteinExistence type="inferred from homology"/>
<dbReference type="EC" id="3.1.-.-" evidence="5"/>
<reference evidence="7 8" key="1">
    <citation type="journal article" date="2016" name="Front. Microbiol.">
        <title>Fuerstia marisgermanicae gen. nov., sp. nov., an Unusual Member of the Phylum Planctomycetes from the German Wadden Sea.</title>
        <authorList>
            <person name="Kohn T."/>
            <person name="Heuer A."/>
            <person name="Jogler M."/>
            <person name="Vollmers J."/>
            <person name="Boedeker C."/>
            <person name="Bunk B."/>
            <person name="Rast P."/>
            <person name="Borchert D."/>
            <person name="Glockner I."/>
            <person name="Freese H.M."/>
            <person name="Klenk H.P."/>
            <person name="Overmann J."/>
            <person name="Kaster A.K."/>
            <person name="Rohde M."/>
            <person name="Wiegand S."/>
            <person name="Jogler C."/>
        </authorList>
    </citation>
    <scope>NUCLEOTIDE SEQUENCE [LARGE SCALE GENOMIC DNA]</scope>
    <source>
        <strain evidence="7 8">NH11</strain>
    </source>
</reference>
<sequence>MQPIATDNSNLPARGRLLGIDYGTKRVGVAVSDVFQEISSPLYNYERRGQLNDEAFFLKVVEEYETIGFVIGLPVHMSGDESQKSKEARRYAKWLTKLTGLPHAFQDERYSSVQAEAKMFDAQLSKKQRHARIDKLAAQILLQAFIEARAAEAAKQGTDD</sequence>
<dbReference type="AlphaFoldDB" id="A0A1P8WS55"/>
<keyword evidence="3 5" id="KW-0540">Nuclease</keyword>
<evidence type="ECO:0000256" key="2">
    <source>
        <dbReference type="ARBA" id="ARBA00022517"/>
    </source>
</evidence>
<dbReference type="PANTHER" id="PTHR33317">
    <property type="entry name" value="POLYNUCLEOTIDYL TRANSFERASE, RIBONUCLEASE H-LIKE SUPERFAMILY PROTEIN"/>
    <property type="match status" value="1"/>
</dbReference>
<evidence type="ECO:0000313" key="7">
    <source>
        <dbReference type="EMBL" id="APZ96887.1"/>
    </source>
</evidence>
<keyword evidence="2 5" id="KW-0690">Ribosome biogenesis</keyword>
<comment type="function">
    <text evidence="5">Could be a nuclease involved in processing of the 5'-end of pre-16S rRNA.</text>
</comment>
<comment type="subcellular location">
    <subcellularLocation>
        <location evidence="5">Cytoplasm</location>
    </subcellularLocation>
</comment>
<dbReference type="CDD" id="cd16964">
    <property type="entry name" value="YqgF"/>
    <property type="match status" value="1"/>
</dbReference>
<feature type="domain" description="YqgF/RNase H-like" evidence="6">
    <location>
        <begin position="15"/>
        <end position="115"/>
    </location>
</feature>
<dbReference type="STRING" id="1891926.Fuma_06561"/>
<dbReference type="HAMAP" id="MF_00651">
    <property type="entry name" value="Nuclease_YqgF"/>
    <property type="match status" value="1"/>
</dbReference>
<dbReference type="GO" id="GO:0005829">
    <property type="term" value="C:cytosol"/>
    <property type="evidence" value="ECO:0007669"/>
    <property type="project" value="TreeGrafter"/>
</dbReference>
<evidence type="ECO:0000256" key="3">
    <source>
        <dbReference type="ARBA" id="ARBA00022722"/>
    </source>
</evidence>
<dbReference type="InterPro" id="IPR037027">
    <property type="entry name" value="YqgF/RNaseH-like_dom_sf"/>
</dbReference>
<dbReference type="GO" id="GO:0000967">
    <property type="term" value="P:rRNA 5'-end processing"/>
    <property type="evidence" value="ECO:0007669"/>
    <property type="project" value="UniProtKB-UniRule"/>
</dbReference>
<keyword evidence="4 5" id="KW-0378">Hydrolase</keyword>
<dbReference type="Proteomes" id="UP000187735">
    <property type="component" value="Chromosome"/>
</dbReference>